<dbReference type="EMBL" id="ACIK02000004">
    <property type="protein sequence ID" value="EEP66307.1"/>
    <property type="molecule type" value="Genomic_DNA"/>
</dbReference>
<dbReference type="InterPro" id="IPR039424">
    <property type="entry name" value="SBP_5"/>
</dbReference>
<dbReference type="AlphaFoldDB" id="C4FN49"/>
<reference evidence="2" key="1">
    <citation type="submission" date="2009-04" db="EMBL/GenBank/DDBJ databases">
        <authorList>
            <person name="Weinstock G."/>
            <person name="Sodergren E."/>
            <person name="Clifton S."/>
            <person name="Fulton L."/>
            <person name="Fulton B."/>
            <person name="Courtney L."/>
            <person name="Fronick C."/>
            <person name="Harrison M."/>
            <person name="Strong C."/>
            <person name="Farmer C."/>
            <person name="Delahaunty K."/>
            <person name="Markovic C."/>
            <person name="Hall O."/>
            <person name="Minx P."/>
            <person name="Tomlinson C."/>
            <person name="Mitreva M."/>
            <person name="Nelson J."/>
            <person name="Hou S."/>
            <person name="Wollam A."/>
            <person name="Pepin K.H."/>
            <person name="Johnson M."/>
            <person name="Bhonagiri V."/>
            <person name="Nash W.E."/>
            <person name="Warren W."/>
            <person name="Chinwalla A."/>
            <person name="Mardis E.R."/>
            <person name="Wilson R.K."/>
        </authorList>
    </citation>
    <scope>NUCLEOTIDE SEQUENCE [LARGE SCALE GENOMIC DNA]</scope>
    <source>
        <strain evidence="2">ATCC 17748</strain>
    </source>
</reference>
<dbReference type="SUPFAM" id="SSF53850">
    <property type="entry name" value="Periplasmic binding protein-like II"/>
    <property type="match status" value="1"/>
</dbReference>
<dbReference type="HOGENOM" id="CLU_110741_0_0_9"/>
<dbReference type="GO" id="GO:0015833">
    <property type="term" value="P:peptide transport"/>
    <property type="evidence" value="ECO:0007669"/>
    <property type="project" value="TreeGrafter"/>
</dbReference>
<dbReference type="PANTHER" id="PTHR30290">
    <property type="entry name" value="PERIPLASMIC BINDING COMPONENT OF ABC TRANSPORTER"/>
    <property type="match status" value="1"/>
</dbReference>
<dbReference type="PANTHER" id="PTHR30290:SF81">
    <property type="entry name" value="OLIGOPEPTIDE-BINDING PROTEIN OPPA"/>
    <property type="match status" value="1"/>
</dbReference>
<protein>
    <recommendedName>
        <fullName evidence="1">Solute-binding protein family 5 domain-containing protein</fullName>
    </recommendedName>
</protein>
<dbReference type="Gene3D" id="3.10.105.10">
    <property type="entry name" value="Dipeptide-binding Protein, Domain 3"/>
    <property type="match status" value="1"/>
</dbReference>
<comment type="caution">
    <text evidence="2">The sequence shown here is derived from an EMBL/GenBank/DDBJ whole genome shotgun (WGS) entry which is preliminary data.</text>
</comment>
<organism evidence="2 3">
    <name type="scientific">Veillonella dispar ATCC 17748</name>
    <dbReference type="NCBI Taxonomy" id="546273"/>
    <lineage>
        <taxon>Bacteria</taxon>
        <taxon>Bacillati</taxon>
        <taxon>Bacillota</taxon>
        <taxon>Negativicutes</taxon>
        <taxon>Veillonellales</taxon>
        <taxon>Veillonellaceae</taxon>
        <taxon>Veillonella</taxon>
    </lineage>
</organism>
<evidence type="ECO:0000259" key="1">
    <source>
        <dbReference type="Pfam" id="PF00496"/>
    </source>
</evidence>
<dbReference type="Pfam" id="PF00496">
    <property type="entry name" value="SBP_bac_5"/>
    <property type="match status" value="1"/>
</dbReference>
<name>C4FN49_9FIRM</name>
<proteinExistence type="predicted"/>
<evidence type="ECO:0000313" key="2">
    <source>
        <dbReference type="EMBL" id="EEP66307.1"/>
    </source>
</evidence>
<feature type="domain" description="Solute-binding protein family 5" evidence="1">
    <location>
        <begin position="3"/>
        <end position="136"/>
    </location>
</feature>
<keyword evidence="3" id="KW-1185">Reference proteome</keyword>
<sequence>MKDTFIAGKAPLPPSIDYGFNQLRDPNKYNVERAKELLKREGYIDTNGDGIVDKDGENLVLDFYAYTSRPELPLYAEALQADYKKIGVDLQIKIIDYAVIDTLAQSGDYDMLISSVVTANTGQPVWFLKQYWGTGAEANGSGFSNPRFDELLALGESANDPVVRRNAVINAQQLMLDDSIALFLGYPKINIVGNNNIDGIKISPSEYYIITKDLKRK</sequence>
<dbReference type="GO" id="GO:1904680">
    <property type="term" value="F:peptide transmembrane transporter activity"/>
    <property type="evidence" value="ECO:0007669"/>
    <property type="project" value="TreeGrafter"/>
</dbReference>
<accession>C4FN49</accession>
<dbReference type="InterPro" id="IPR000914">
    <property type="entry name" value="SBP_5_dom"/>
</dbReference>
<evidence type="ECO:0000313" key="3">
    <source>
        <dbReference type="Proteomes" id="UP000003529"/>
    </source>
</evidence>
<dbReference type="eggNOG" id="COG0747">
    <property type="taxonomic scope" value="Bacteria"/>
</dbReference>
<gene>
    <name evidence="2" type="ORF">VEIDISOL_00373</name>
</gene>
<dbReference type="Proteomes" id="UP000003529">
    <property type="component" value="Unassembled WGS sequence"/>
</dbReference>